<organism evidence="2 3">
    <name type="scientific">Propionivibrio dicarboxylicus</name>
    <dbReference type="NCBI Taxonomy" id="83767"/>
    <lineage>
        <taxon>Bacteria</taxon>
        <taxon>Pseudomonadati</taxon>
        <taxon>Pseudomonadota</taxon>
        <taxon>Betaproteobacteria</taxon>
        <taxon>Rhodocyclales</taxon>
        <taxon>Rhodocyclaceae</taxon>
        <taxon>Propionivibrio</taxon>
    </lineage>
</organism>
<dbReference type="Pfam" id="PF13466">
    <property type="entry name" value="STAS_2"/>
    <property type="match status" value="1"/>
</dbReference>
<sequence>MGLEFQRDGTQSSARLTGELTIYTVGELKTALASELVAVDALEIDLTGVTEMDTAGLQLMLIAKRYPGKTVQFVNHPPAVLRLVDLANLGSALGDPLYLAAVES</sequence>
<accession>A0A1G8KNL4</accession>
<dbReference type="EMBL" id="FNCY01000019">
    <property type="protein sequence ID" value="SDI44993.1"/>
    <property type="molecule type" value="Genomic_DNA"/>
</dbReference>
<dbReference type="InterPro" id="IPR036513">
    <property type="entry name" value="STAS_dom_sf"/>
</dbReference>
<dbReference type="InterPro" id="IPR002645">
    <property type="entry name" value="STAS_dom"/>
</dbReference>
<dbReference type="Gene3D" id="3.30.750.24">
    <property type="entry name" value="STAS domain"/>
    <property type="match status" value="1"/>
</dbReference>
<dbReference type="PROSITE" id="PS50801">
    <property type="entry name" value="STAS"/>
    <property type="match status" value="1"/>
</dbReference>
<protein>
    <submittedName>
        <fullName evidence="2">Anti-anti-sigma factor</fullName>
    </submittedName>
</protein>
<dbReference type="CDD" id="cd07043">
    <property type="entry name" value="STAS_anti-anti-sigma_factors"/>
    <property type="match status" value="1"/>
</dbReference>
<dbReference type="InterPro" id="IPR052746">
    <property type="entry name" value="MlaB_ABC_Transporter"/>
</dbReference>
<gene>
    <name evidence="2" type="ORF">SAMN05660652_03452</name>
</gene>
<dbReference type="PANTHER" id="PTHR35849">
    <property type="entry name" value="BLR2341 PROTEIN"/>
    <property type="match status" value="1"/>
</dbReference>
<keyword evidence="3" id="KW-1185">Reference proteome</keyword>
<name>A0A1G8KNL4_9RHOO</name>
<dbReference type="AlphaFoldDB" id="A0A1G8KNL4"/>
<dbReference type="Proteomes" id="UP000198607">
    <property type="component" value="Unassembled WGS sequence"/>
</dbReference>
<evidence type="ECO:0000313" key="2">
    <source>
        <dbReference type="EMBL" id="SDI44993.1"/>
    </source>
</evidence>
<dbReference type="InterPro" id="IPR058548">
    <property type="entry name" value="MlaB-like_STAS"/>
</dbReference>
<dbReference type="RefSeq" id="WP_091939439.1">
    <property type="nucleotide sequence ID" value="NZ_FNCY01000019.1"/>
</dbReference>
<proteinExistence type="predicted"/>
<reference evidence="2 3" key="1">
    <citation type="submission" date="2016-10" db="EMBL/GenBank/DDBJ databases">
        <authorList>
            <person name="de Groot N.N."/>
        </authorList>
    </citation>
    <scope>NUCLEOTIDE SEQUENCE [LARGE SCALE GENOMIC DNA]</scope>
    <source>
        <strain evidence="2 3">DSM 5885</strain>
    </source>
</reference>
<dbReference type="STRING" id="83767.SAMN05660652_03452"/>
<dbReference type="SUPFAM" id="SSF52091">
    <property type="entry name" value="SpoIIaa-like"/>
    <property type="match status" value="1"/>
</dbReference>
<dbReference type="PANTHER" id="PTHR35849:SF2">
    <property type="entry name" value="BLR2341 PROTEIN"/>
    <property type="match status" value="1"/>
</dbReference>
<feature type="domain" description="STAS" evidence="1">
    <location>
        <begin position="15"/>
        <end position="104"/>
    </location>
</feature>
<dbReference type="OrthoDB" id="8527158at2"/>
<evidence type="ECO:0000259" key="1">
    <source>
        <dbReference type="PROSITE" id="PS50801"/>
    </source>
</evidence>
<evidence type="ECO:0000313" key="3">
    <source>
        <dbReference type="Proteomes" id="UP000198607"/>
    </source>
</evidence>